<evidence type="ECO:0000256" key="2">
    <source>
        <dbReference type="ARBA" id="ARBA00022714"/>
    </source>
</evidence>
<evidence type="ECO:0000256" key="1">
    <source>
        <dbReference type="ARBA" id="ARBA00010914"/>
    </source>
</evidence>
<dbReference type="Proteomes" id="UP000248330">
    <property type="component" value="Unassembled WGS sequence"/>
</dbReference>
<dbReference type="EMBL" id="QICN01000002">
    <property type="protein sequence ID" value="PXV70477.1"/>
    <property type="molecule type" value="Genomic_DNA"/>
</dbReference>
<protein>
    <submittedName>
        <fullName evidence="8">2Fe-2S ferredoxin</fullName>
    </submittedName>
</protein>
<comment type="similarity">
    <text evidence="1">Belongs to the adrenodoxin/putidaredoxin family.</text>
</comment>
<dbReference type="PANTHER" id="PTHR23426">
    <property type="entry name" value="FERREDOXIN/ADRENODOXIN"/>
    <property type="match status" value="1"/>
</dbReference>
<keyword evidence="3" id="KW-0479">Metal-binding</keyword>
<keyword evidence="5" id="KW-0411">Iron-sulfur</keyword>
<dbReference type="InterPro" id="IPR001055">
    <property type="entry name" value="Adrenodoxin-like"/>
</dbReference>
<dbReference type="PANTHER" id="PTHR23426:SF65">
    <property type="entry name" value="FERREDOXIN-2, MITOCHONDRIAL"/>
    <property type="match status" value="1"/>
</dbReference>
<dbReference type="InterPro" id="IPR001041">
    <property type="entry name" value="2Fe-2S_ferredoxin-type"/>
</dbReference>
<feature type="domain" description="2Fe-2S ferredoxin-type" evidence="7">
    <location>
        <begin position="2"/>
        <end position="107"/>
    </location>
</feature>
<accession>A0A318ED42</accession>
<evidence type="ECO:0000313" key="9">
    <source>
        <dbReference type="Proteomes" id="UP000248330"/>
    </source>
</evidence>
<dbReference type="OrthoDB" id="9799640at2"/>
<dbReference type="CDD" id="cd00207">
    <property type="entry name" value="fer2"/>
    <property type="match status" value="1"/>
</dbReference>
<dbReference type="GO" id="GO:0009055">
    <property type="term" value="F:electron transfer activity"/>
    <property type="evidence" value="ECO:0007669"/>
    <property type="project" value="TreeGrafter"/>
</dbReference>
<comment type="cofactor">
    <cofactor evidence="6">
        <name>[2Fe-2S] cluster</name>
        <dbReference type="ChEBI" id="CHEBI:190135"/>
    </cofactor>
</comment>
<gene>
    <name evidence="8" type="ORF">C8D93_102336</name>
</gene>
<reference evidence="8 9" key="1">
    <citation type="submission" date="2018-04" db="EMBL/GenBank/DDBJ databases">
        <title>Genomic Encyclopedia of Type Strains, Phase IV (KMG-IV): sequencing the most valuable type-strain genomes for metagenomic binning, comparative biology and taxonomic classification.</title>
        <authorList>
            <person name="Goeker M."/>
        </authorList>
    </citation>
    <scope>NUCLEOTIDE SEQUENCE [LARGE SCALE GENOMIC DNA]</scope>
    <source>
        <strain evidence="8 9">DSM 104150</strain>
    </source>
</reference>
<sequence length="107" mass="11292">MAVVRVIGRDGSKQDLDVANGGQLMDALRDASTGVQGTCGGMMSCGTCHVYVDPSWVDRLPPKSEDESAMLEAIGELVELKPTSRLSCQIAVDDDIEGLCVEIAPPV</sequence>
<dbReference type="InterPro" id="IPR036010">
    <property type="entry name" value="2Fe-2S_ferredoxin-like_sf"/>
</dbReference>
<evidence type="ECO:0000259" key="7">
    <source>
        <dbReference type="PROSITE" id="PS51085"/>
    </source>
</evidence>
<name>A0A318ED42_9GAMM</name>
<keyword evidence="2" id="KW-0001">2Fe-2S</keyword>
<evidence type="ECO:0000256" key="3">
    <source>
        <dbReference type="ARBA" id="ARBA00022723"/>
    </source>
</evidence>
<dbReference type="GO" id="GO:0051537">
    <property type="term" value="F:2 iron, 2 sulfur cluster binding"/>
    <property type="evidence" value="ECO:0007669"/>
    <property type="project" value="UniProtKB-KW"/>
</dbReference>
<evidence type="ECO:0000256" key="4">
    <source>
        <dbReference type="ARBA" id="ARBA00023004"/>
    </source>
</evidence>
<dbReference type="GO" id="GO:0140647">
    <property type="term" value="P:P450-containing electron transport chain"/>
    <property type="evidence" value="ECO:0007669"/>
    <property type="project" value="InterPro"/>
</dbReference>
<dbReference type="Gene3D" id="3.10.20.30">
    <property type="match status" value="1"/>
</dbReference>
<proteinExistence type="inferred from homology"/>
<keyword evidence="9" id="KW-1185">Reference proteome</keyword>
<dbReference type="SUPFAM" id="SSF54292">
    <property type="entry name" value="2Fe-2S ferredoxin-like"/>
    <property type="match status" value="1"/>
</dbReference>
<dbReference type="InterPro" id="IPR012675">
    <property type="entry name" value="Beta-grasp_dom_sf"/>
</dbReference>
<keyword evidence="4" id="KW-0408">Iron</keyword>
<dbReference type="AlphaFoldDB" id="A0A318ED42"/>
<dbReference type="PROSITE" id="PS51085">
    <property type="entry name" value="2FE2S_FER_2"/>
    <property type="match status" value="1"/>
</dbReference>
<comment type="caution">
    <text evidence="8">The sequence shown here is derived from an EMBL/GenBank/DDBJ whole genome shotgun (WGS) entry which is preliminary data.</text>
</comment>
<dbReference type="Pfam" id="PF00111">
    <property type="entry name" value="Fer2"/>
    <property type="match status" value="1"/>
</dbReference>
<organism evidence="8 9">
    <name type="scientific">Sinimarinibacterium flocculans</name>
    <dbReference type="NCBI Taxonomy" id="985250"/>
    <lineage>
        <taxon>Bacteria</taxon>
        <taxon>Pseudomonadati</taxon>
        <taxon>Pseudomonadota</taxon>
        <taxon>Gammaproteobacteria</taxon>
        <taxon>Nevskiales</taxon>
        <taxon>Nevskiaceae</taxon>
        <taxon>Sinimarinibacterium</taxon>
    </lineage>
</organism>
<dbReference type="RefSeq" id="WP_110264363.1">
    <property type="nucleotide sequence ID" value="NZ_CAWNXA010000002.1"/>
</dbReference>
<evidence type="ECO:0000313" key="8">
    <source>
        <dbReference type="EMBL" id="PXV70477.1"/>
    </source>
</evidence>
<dbReference type="GO" id="GO:0046872">
    <property type="term" value="F:metal ion binding"/>
    <property type="evidence" value="ECO:0007669"/>
    <property type="project" value="UniProtKB-KW"/>
</dbReference>
<evidence type="ECO:0000256" key="6">
    <source>
        <dbReference type="ARBA" id="ARBA00034078"/>
    </source>
</evidence>
<evidence type="ECO:0000256" key="5">
    <source>
        <dbReference type="ARBA" id="ARBA00023014"/>
    </source>
</evidence>